<name>A0A4P9YLJ9_ROZAC</name>
<protein>
    <submittedName>
        <fullName evidence="1">Uncharacterized protein</fullName>
    </submittedName>
</protein>
<dbReference type="EMBL" id="ML005075">
    <property type="protein sequence ID" value="RKP20364.1"/>
    <property type="molecule type" value="Genomic_DNA"/>
</dbReference>
<reference evidence="2" key="1">
    <citation type="journal article" date="2018" name="Nat. Microbiol.">
        <title>Leveraging single-cell genomics to expand the fungal tree of life.</title>
        <authorList>
            <person name="Ahrendt S.R."/>
            <person name="Quandt C.A."/>
            <person name="Ciobanu D."/>
            <person name="Clum A."/>
            <person name="Salamov A."/>
            <person name="Andreopoulos B."/>
            <person name="Cheng J.F."/>
            <person name="Woyke T."/>
            <person name="Pelin A."/>
            <person name="Henrissat B."/>
            <person name="Reynolds N.K."/>
            <person name="Benny G.L."/>
            <person name="Smith M.E."/>
            <person name="James T.Y."/>
            <person name="Grigoriev I.V."/>
        </authorList>
    </citation>
    <scope>NUCLEOTIDE SEQUENCE [LARGE SCALE GENOMIC DNA]</scope>
    <source>
        <strain evidence="2">CSF55</strain>
    </source>
</reference>
<sequence length="82" mass="9405">MCLKTVKSADETHSEVCHAKVDVAIEEKGNEVDTTHFTLCKDKFKYNPRHHKAFQRSQEQCEGVLEVHRVSSEKTQVTSDPF</sequence>
<gene>
    <name evidence="1" type="ORF">ROZALSC1DRAFT_28142</name>
</gene>
<dbReference type="Proteomes" id="UP000281549">
    <property type="component" value="Unassembled WGS sequence"/>
</dbReference>
<evidence type="ECO:0000313" key="1">
    <source>
        <dbReference type="EMBL" id="RKP20364.1"/>
    </source>
</evidence>
<proteinExistence type="predicted"/>
<dbReference type="AlphaFoldDB" id="A0A4P9YLJ9"/>
<organism evidence="1 2">
    <name type="scientific">Rozella allomycis (strain CSF55)</name>
    <dbReference type="NCBI Taxonomy" id="988480"/>
    <lineage>
        <taxon>Eukaryota</taxon>
        <taxon>Fungi</taxon>
        <taxon>Fungi incertae sedis</taxon>
        <taxon>Cryptomycota</taxon>
        <taxon>Cryptomycota incertae sedis</taxon>
        <taxon>Rozella</taxon>
    </lineage>
</organism>
<evidence type="ECO:0000313" key="2">
    <source>
        <dbReference type="Proteomes" id="UP000281549"/>
    </source>
</evidence>
<accession>A0A4P9YLJ9</accession>